<evidence type="ECO:0000313" key="4">
    <source>
        <dbReference type="EMBL" id="GFE40979.1"/>
    </source>
</evidence>
<sequence>MGLFDDLDRVTQSARDTFADGVQTVAHGTAKMLDDVGAHDWADKADAAGSWAAEGLGAQTRELELNETDDPALLLHGDASSIRKSAGNVKKLGAAFERTGSALRKMDPSDWHGKAADRFREKVQTHPKRWLTAADSFEDAAAALDHYADTVEWAGKQAREAVERWKQAQKKTAAAVEQYKRKVDNYNQQADAAGNQSPQEPGPFHDPGAEGRKSAEHLLKTARSQRDSAGAQLTVKLARATGRAPAEPQGLARLKREAGNMVKNQLVGAEHQLGGIIKTGTSLLRLVRTVNPQDPYNLTHPADYATNLTSVAGGLIHTANHPTELVKGFIGEGWGTDRNQAIGAFATNFIGGGGAVSKVGAKAAAHGMESAAAKDAAHAAAKDSAGVAGHGDDAADAARHTDDAATHSDEAAERADDGGEHPDDAAGAGRDLDPDDPRSLPAAVDKNIDIDGMSHKPVWRESHEPLYRNDNRHPREIFDQGFHPRDSSNVDLFGYVESSHGSAFVSTTRDADANWVTHYRYEVDAPGGIDVNETLPNNKYHEIDQEIAFAGGIDRKHIKGAWEMDPRTGTKGEWIPNPHYEPHIPKKPVAPAPEAPPSSQLPEGWTL</sequence>
<comment type="caution">
    <text evidence="4">The sequence shown here is derived from an EMBL/GenBank/DDBJ whole genome shotgun (WGS) entry which is preliminary data.</text>
</comment>
<dbReference type="RefSeq" id="WP_159747736.1">
    <property type="nucleotide sequence ID" value="NZ_BLIR01000003.1"/>
</dbReference>
<keyword evidence="5" id="KW-1185">Reference proteome</keyword>
<name>A0A640UYN1_9ACTN</name>
<dbReference type="GeneID" id="96286714"/>
<evidence type="ECO:0000313" key="5">
    <source>
        <dbReference type="Proteomes" id="UP000431826"/>
    </source>
</evidence>
<feature type="region of interest" description="Disordered" evidence="1">
    <location>
        <begin position="565"/>
        <end position="607"/>
    </location>
</feature>
<feature type="compositionally biased region" description="Basic and acidic residues" evidence="1">
    <location>
        <begin position="390"/>
        <end position="438"/>
    </location>
</feature>
<dbReference type="InterPro" id="IPR049082">
    <property type="entry name" value="T7SS_signal"/>
</dbReference>
<proteinExistence type="predicted"/>
<dbReference type="Pfam" id="PF22596">
    <property type="entry name" value="Scabin-like"/>
    <property type="match status" value="1"/>
</dbReference>
<dbReference type="InterPro" id="IPR054695">
    <property type="entry name" value="Pierisin-like_dom"/>
</dbReference>
<accession>A0A640UYN1</accession>
<dbReference type="OrthoDB" id="5194739at2"/>
<dbReference type="EMBL" id="BLIR01000003">
    <property type="protein sequence ID" value="GFE40979.1"/>
    <property type="molecule type" value="Genomic_DNA"/>
</dbReference>
<evidence type="ECO:0000259" key="3">
    <source>
        <dbReference type="Pfam" id="PF22596"/>
    </source>
</evidence>
<organism evidence="4 5">
    <name type="scientific">Streptomyces tubercidicus</name>
    <dbReference type="NCBI Taxonomy" id="47759"/>
    <lineage>
        <taxon>Bacteria</taxon>
        <taxon>Bacillati</taxon>
        <taxon>Actinomycetota</taxon>
        <taxon>Actinomycetes</taxon>
        <taxon>Kitasatosporales</taxon>
        <taxon>Streptomycetaceae</taxon>
        <taxon>Streptomyces</taxon>
    </lineage>
</organism>
<gene>
    <name evidence="4" type="ORF">Stube_56520</name>
</gene>
<dbReference type="SUPFAM" id="SSF56399">
    <property type="entry name" value="ADP-ribosylation"/>
    <property type="match status" value="1"/>
</dbReference>
<feature type="domain" description="Putative T7SS secretion signal" evidence="2">
    <location>
        <begin position="9"/>
        <end position="248"/>
    </location>
</feature>
<protein>
    <recommendedName>
        <fullName evidence="6">ADP ribosyltransferase domain-containing protein</fullName>
    </recommendedName>
</protein>
<feature type="domain" description="Pierisin-like" evidence="3">
    <location>
        <begin position="466"/>
        <end position="580"/>
    </location>
</feature>
<reference evidence="4 5" key="1">
    <citation type="submission" date="2019-12" db="EMBL/GenBank/DDBJ databases">
        <title>Whole genome shotgun sequence of Streptomyces tubercidicus NBRC 13090.</title>
        <authorList>
            <person name="Ichikawa N."/>
            <person name="Kimura A."/>
            <person name="Kitahashi Y."/>
            <person name="Komaki H."/>
            <person name="Tamura T."/>
        </authorList>
    </citation>
    <scope>NUCLEOTIDE SEQUENCE [LARGE SCALE GENOMIC DNA]</scope>
    <source>
        <strain evidence="4 5">NBRC 13090</strain>
    </source>
</reference>
<feature type="region of interest" description="Disordered" evidence="1">
    <location>
        <begin position="383"/>
        <end position="449"/>
    </location>
</feature>
<dbReference type="Proteomes" id="UP000431826">
    <property type="component" value="Unassembled WGS sequence"/>
</dbReference>
<dbReference type="Gene3D" id="3.90.210.10">
    <property type="entry name" value="Heat-Labile Enterotoxin, subunit A"/>
    <property type="match status" value="1"/>
</dbReference>
<evidence type="ECO:0000256" key="1">
    <source>
        <dbReference type="SAM" id="MobiDB-lite"/>
    </source>
</evidence>
<evidence type="ECO:0008006" key="6">
    <source>
        <dbReference type="Google" id="ProtNLM"/>
    </source>
</evidence>
<evidence type="ECO:0000259" key="2">
    <source>
        <dbReference type="Pfam" id="PF21725"/>
    </source>
</evidence>
<dbReference type="Pfam" id="PF21725">
    <property type="entry name" value="T7SS_signal"/>
    <property type="match status" value="1"/>
</dbReference>
<dbReference type="AlphaFoldDB" id="A0A640UYN1"/>
<feature type="region of interest" description="Disordered" evidence="1">
    <location>
        <begin position="191"/>
        <end position="212"/>
    </location>
</feature>